<dbReference type="EMBL" id="CP040626">
    <property type="protein sequence ID" value="QMW91801.1"/>
    <property type="molecule type" value="Genomic_DNA"/>
</dbReference>
<dbReference type="AlphaFoldDB" id="A0AAP9RGK9"/>
<proteinExistence type="predicted"/>
<dbReference type="RefSeq" id="WP_035762778.1">
    <property type="nucleotide sequence ID" value="NZ_AP019716.1"/>
</dbReference>
<dbReference type="Proteomes" id="UP000515243">
    <property type="component" value="Chromosome 1"/>
</dbReference>
<name>A0AAP9RGK9_CLOBU</name>
<protein>
    <submittedName>
        <fullName evidence="1">Uncharacterized protein</fullName>
    </submittedName>
</protein>
<organism evidence="1 2">
    <name type="scientific">Clostridium butyricum</name>
    <dbReference type="NCBI Taxonomy" id="1492"/>
    <lineage>
        <taxon>Bacteria</taxon>
        <taxon>Bacillati</taxon>
        <taxon>Bacillota</taxon>
        <taxon>Clostridia</taxon>
        <taxon>Eubacteriales</taxon>
        <taxon>Clostridiaceae</taxon>
        <taxon>Clostridium</taxon>
    </lineage>
</organism>
<accession>A0AAP9RGK9</accession>
<evidence type="ECO:0000313" key="2">
    <source>
        <dbReference type="Proteomes" id="UP000515243"/>
    </source>
</evidence>
<sequence length="94" mass="11443">MKFYEFNNEDYAYYALIGAGTEEEAKEFYEDNVAYIEGSEKDKNPRELEREEAYNNINRYYKIPESMHEYNRDRFNKSIDSEETTLFALDRYLM</sequence>
<evidence type="ECO:0000313" key="1">
    <source>
        <dbReference type="EMBL" id="QMW91801.1"/>
    </source>
</evidence>
<dbReference type="GeneID" id="92945042"/>
<reference evidence="1 2" key="1">
    <citation type="submission" date="2019-05" db="EMBL/GenBank/DDBJ databases">
        <authorList>
            <person name="Schori C."/>
            <person name="Ahrens C."/>
        </authorList>
    </citation>
    <scope>NUCLEOTIDE SEQUENCE [LARGE SCALE GENOMIC DNA]</scope>
    <source>
        <strain evidence="1 2">DSM 10702</strain>
    </source>
</reference>
<gene>
    <name evidence="1" type="ORF">FF104_12720</name>
</gene>